<protein>
    <submittedName>
        <fullName evidence="2">TagK domain-containing protein</fullName>
    </submittedName>
</protein>
<dbReference type="Proteomes" id="UP000289650">
    <property type="component" value="Unassembled WGS sequence"/>
</dbReference>
<evidence type="ECO:0000256" key="1">
    <source>
        <dbReference type="SAM" id="MobiDB-lite"/>
    </source>
</evidence>
<gene>
    <name evidence="2" type="ORF">D1006_21710</name>
</gene>
<dbReference type="InterPro" id="IPR047914">
    <property type="entry name" value="TagK-like_C"/>
</dbReference>
<reference evidence="2 3" key="1">
    <citation type="submission" date="2018-08" db="EMBL/GenBank/DDBJ databases">
        <title>Mountain-cultivated ginseng endophyte, Burkholderia stabilis and its activity against ginseng root rot disease.</title>
        <authorList>
            <person name="Tapan Kumar M."/>
            <person name="Bae H."/>
            <person name="Shanmugam G."/>
            <person name="Jeon J."/>
        </authorList>
    </citation>
    <scope>NUCLEOTIDE SEQUENCE [LARGE SCALE GENOMIC DNA]</scope>
    <source>
        <strain evidence="2 3">EB159</strain>
    </source>
</reference>
<organism evidence="2 3">
    <name type="scientific">Burkholderia stabilis</name>
    <dbReference type="NCBI Taxonomy" id="95485"/>
    <lineage>
        <taxon>Bacteria</taxon>
        <taxon>Pseudomonadati</taxon>
        <taxon>Pseudomonadota</taxon>
        <taxon>Betaproteobacteria</taxon>
        <taxon>Burkholderiales</taxon>
        <taxon>Burkholderiaceae</taxon>
        <taxon>Burkholderia</taxon>
        <taxon>Burkholderia cepacia complex</taxon>
    </lineage>
</organism>
<comment type="caution">
    <text evidence="2">The sequence shown here is derived from an EMBL/GenBank/DDBJ whole genome shotgun (WGS) entry which is preliminary data.</text>
</comment>
<dbReference type="NCBIfam" id="NF033419">
    <property type="entry name" value="T6SS_TagK_dom"/>
    <property type="match status" value="1"/>
</dbReference>
<name>A0A4Q2AGM5_9BURK</name>
<evidence type="ECO:0000313" key="2">
    <source>
        <dbReference type="EMBL" id="RXV67851.1"/>
    </source>
</evidence>
<dbReference type="OrthoDB" id="8613119at2"/>
<evidence type="ECO:0000313" key="3">
    <source>
        <dbReference type="Proteomes" id="UP000289650"/>
    </source>
</evidence>
<proteinExistence type="predicted"/>
<feature type="region of interest" description="Disordered" evidence="1">
    <location>
        <begin position="144"/>
        <end position="181"/>
    </location>
</feature>
<sequence>MNDDDDQQNLHDNNAVFGLIGSPLAYDRSGFQAEGSSIPSAVGDLIDSLQRQYWQALIDPSVVLATDVWPSREEASDLMLPQAAEPEPVQSDTGSMEEWMGGRMSVDAAFDLLGPHENLDLISDKPVPEILHLFAPPEYLAAEARRSPDLPPPLTRREHHVLSVDSPMSMPFRPPAYGDPS</sequence>
<accession>A0A4Q2AGM5</accession>
<dbReference type="RefSeq" id="WP_129515488.1">
    <property type="nucleotide sequence ID" value="NZ_QWEX01000002.1"/>
</dbReference>
<dbReference type="AlphaFoldDB" id="A0A4Q2AGM5"/>
<dbReference type="EMBL" id="QWEX01000002">
    <property type="protein sequence ID" value="RXV67851.1"/>
    <property type="molecule type" value="Genomic_DNA"/>
</dbReference>